<dbReference type="EMBL" id="CZAO01000010">
    <property type="protein sequence ID" value="CUP77464.1"/>
    <property type="molecule type" value="Genomic_DNA"/>
</dbReference>
<evidence type="ECO:0000256" key="2">
    <source>
        <dbReference type="ARBA" id="ARBA00010488"/>
    </source>
</evidence>
<dbReference type="Proteomes" id="UP000095766">
    <property type="component" value="Unassembled WGS sequence"/>
</dbReference>
<evidence type="ECO:0000313" key="7">
    <source>
        <dbReference type="EMBL" id="CUP77464.1"/>
    </source>
</evidence>
<dbReference type="InterPro" id="IPR007554">
    <property type="entry name" value="Glycerophosphate_synth"/>
</dbReference>
<evidence type="ECO:0000256" key="5">
    <source>
        <dbReference type="ARBA" id="ARBA00022944"/>
    </source>
</evidence>
<keyword evidence="5" id="KW-0777">Teichoic acid biosynthesis</keyword>
<dbReference type="GO" id="GO:0005886">
    <property type="term" value="C:plasma membrane"/>
    <property type="evidence" value="ECO:0007669"/>
    <property type="project" value="UniProtKB-SubCell"/>
</dbReference>
<keyword evidence="6" id="KW-0472">Membrane</keyword>
<keyword evidence="3" id="KW-1003">Cell membrane</keyword>
<sequence>MELNKLYRPLMRFIGNFFPKDHHKIMFDSGPSFSDNSRALFEYIYSKDHGNINRFIWIVDEGFEKPKGYSNTIFITRTRFLKKGYLLYLKHLFTSYYLFATHNSFIEANPKRQVTICLWHGTMLKKICFLNEREINEPRKDQYRYFVSPSVTYKPFFMKCFDVTSEYVLISGYPRCDLMFQPNDFLEKLKIDKDNKKLVLFMPTFRVPKGGIYKDAEEKGGLRLIDVSSETKLIGLNEKLKALNLIMLIKLHPYDNVQPELRKYSNLIVLPHKIIQEFNLQLYHLLYHADALITDYSSVFCDYLLLDRPIAFNVDDIDDYRNNRGFIFENPLDYMPGYIVKNESDLDVFLNNISEGIDISKETRHKLFNVYNTYKDGNNSKRLLNQIGFEL</sequence>
<dbReference type="InterPro" id="IPR043148">
    <property type="entry name" value="TagF_C"/>
</dbReference>
<evidence type="ECO:0000256" key="1">
    <source>
        <dbReference type="ARBA" id="ARBA00004202"/>
    </source>
</evidence>
<proteinExistence type="inferred from homology"/>
<dbReference type="PANTHER" id="PTHR37316:SF3">
    <property type="entry name" value="TEICHOIC ACID GLYCEROL-PHOSPHATE TRANSFERASE"/>
    <property type="match status" value="1"/>
</dbReference>
<comment type="subcellular location">
    <subcellularLocation>
        <location evidence="1">Cell membrane</location>
        <topology evidence="1">Peripheral membrane protein</topology>
    </subcellularLocation>
</comment>
<gene>
    <name evidence="7" type="primary">tagF</name>
    <name evidence="7" type="ORF">ERS852510_02319</name>
</gene>
<accession>A0A174QW95</accession>
<dbReference type="RefSeq" id="WP_057253320.1">
    <property type="nucleotide sequence ID" value="NZ_CZAO01000010.1"/>
</dbReference>
<protein>
    <submittedName>
        <fullName evidence="7">Teichoic acid biosynthesis protein B</fullName>
        <ecNumber evidence="7">2.7.8.12</ecNumber>
    </submittedName>
</protein>
<dbReference type="InterPro" id="IPR051612">
    <property type="entry name" value="Teichoic_Acid_Biosynth"/>
</dbReference>
<dbReference type="EC" id="2.7.8.12" evidence="7"/>
<reference evidence="7 8" key="1">
    <citation type="submission" date="2015-09" db="EMBL/GenBank/DDBJ databases">
        <authorList>
            <consortium name="Pathogen Informatics"/>
        </authorList>
    </citation>
    <scope>NUCLEOTIDE SEQUENCE [LARGE SCALE GENOMIC DNA]</scope>
    <source>
        <strain evidence="7 8">2789STDY5834898</strain>
    </source>
</reference>
<keyword evidence="4 7" id="KW-0808">Transferase</keyword>
<dbReference type="SUPFAM" id="SSF53756">
    <property type="entry name" value="UDP-Glycosyltransferase/glycogen phosphorylase"/>
    <property type="match status" value="1"/>
</dbReference>
<dbReference type="AlphaFoldDB" id="A0A174QW95"/>
<evidence type="ECO:0000256" key="4">
    <source>
        <dbReference type="ARBA" id="ARBA00022679"/>
    </source>
</evidence>
<dbReference type="GO" id="GO:0047355">
    <property type="term" value="F:CDP-glycerol glycerophosphotransferase activity"/>
    <property type="evidence" value="ECO:0007669"/>
    <property type="project" value="UniProtKB-EC"/>
</dbReference>
<evidence type="ECO:0000256" key="6">
    <source>
        <dbReference type="ARBA" id="ARBA00023136"/>
    </source>
</evidence>
<comment type="similarity">
    <text evidence="2">Belongs to the CDP-glycerol glycerophosphotransferase family.</text>
</comment>
<dbReference type="Gene3D" id="3.40.50.12580">
    <property type="match status" value="1"/>
</dbReference>
<evidence type="ECO:0000313" key="8">
    <source>
        <dbReference type="Proteomes" id="UP000095766"/>
    </source>
</evidence>
<dbReference type="PANTHER" id="PTHR37316">
    <property type="entry name" value="TEICHOIC ACID GLYCEROL-PHOSPHATE PRIMASE"/>
    <property type="match status" value="1"/>
</dbReference>
<organism evidence="7 8">
    <name type="scientific">Bacteroides uniformis</name>
    <dbReference type="NCBI Taxonomy" id="820"/>
    <lineage>
        <taxon>Bacteria</taxon>
        <taxon>Pseudomonadati</taxon>
        <taxon>Bacteroidota</taxon>
        <taxon>Bacteroidia</taxon>
        <taxon>Bacteroidales</taxon>
        <taxon>Bacteroidaceae</taxon>
        <taxon>Bacteroides</taxon>
    </lineage>
</organism>
<dbReference type="Pfam" id="PF04464">
    <property type="entry name" value="Glyphos_transf"/>
    <property type="match status" value="1"/>
</dbReference>
<dbReference type="GO" id="GO:0019350">
    <property type="term" value="P:teichoic acid biosynthetic process"/>
    <property type="evidence" value="ECO:0007669"/>
    <property type="project" value="UniProtKB-KW"/>
</dbReference>
<evidence type="ECO:0000256" key="3">
    <source>
        <dbReference type="ARBA" id="ARBA00022475"/>
    </source>
</evidence>
<dbReference type="Gene3D" id="3.40.50.11820">
    <property type="match status" value="1"/>
</dbReference>
<dbReference type="InterPro" id="IPR043149">
    <property type="entry name" value="TagF_N"/>
</dbReference>
<name>A0A174QW95_BACUN</name>